<dbReference type="AlphaFoldDB" id="A0A2Z6S9Z7"/>
<evidence type="ECO:0000313" key="2">
    <source>
        <dbReference type="Proteomes" id="UP000247702"/>
    </source>
</evidence>
<name>A0A2Z6S9Z7_9GLOM</name>
<comment type="caution">
    <text evidence="1">The sequence shown here is derived from an EMBL/GenBank/DDBJ whole genome shotgun (WGS) entry which is preliminary data.</text>
</comment>
<sequence length="234" mass="25224">MTITNSSISTAKTANPDITIRNLTIGNINLGGSSLGSSKVQGTTQVKFKSPVKKSIPTTIPLSGGNFHNITTSNVSSQNTQPAYPIIQLAPTDNADLLTQLLQEFNQILSANQHHSSPTSNIRKESRLVDFPKFKGGNQDPIEWLEAFDRALSVQSTMLQIVKEAINKAKATETAFSMGTDLSAYSLTPGYLPNLYGAAIPAQVAHVAFVLQNLSIPSVATDSIEEIIERKLKE</sequence>
<organism evidence="1 2">
    <name type="scientific">Rhizophagus clarus</name>
    <dbReference type="NCBI Taxonomy" id="94130"/>
    <lineage>
        <taxon>Eukaryota</taxon>
        <taxon>Fungi</taxon>
        <taxon>Fungi incertae sedis</taxon>
        <taxon>Mucoromycota</taxon>
        <taxon>Glomeromycotina</taxon>
        <taxon>Glomeromycetes</taxon>
        <taxon>Glomerales</taxon>
        <taxon>Glomeraceae</taxon>
        <taxon>Rhizophagus</taxon>
    </lineage>
</organism>
<accession>A0A2Z6S9Z7</accession>
<dbReference type="EMBL" id="BEXD01004034">
    <property type="protein sequence ID" value="GBC05842.1"/>
    <property type="molecule type" value="Genomic_DNA"/>
</dbReference>
<gene>
    <name evidence="1" type="ORF">RclHR1_06470005</name>
</gene>
<evidence type="ECO:0000313" key="1">
    <source>
        <dbReference type="EMBL" id="GBC05842.1"/>
    </source>
</evidence>
<dbReference type="Proteomes" id="UP000247702">
    <property type="component" value="Unassembled WGS sequence"/>
</dbReference>
<proteinExistence type="predicted"/>
<keyword evidence="2" id="KW-1185">Reference proteome</keyword>
<protein>
    <submittedName>
        <fullName evidence="1">Uncharacterized protein</fullName>
    </submittedName>
</protein>
<reference evidence="1 2" key="1">
    <citation type="submission" date="2017-11" db="EMBL/GenBank/DDBJ databases">
        <title>The genome of Rhizophagus clarus HR1 reveals common genetic basis of auxotrophy among arbuscular mycorrhizal fungi.</title>
        <authorList>
            <person name="Kobayashi Y."/>
        </authorList>
    </citation>
    <scope>NUCLEOTIDE SEQUENCE [LARGE SCALE GENOMIC DNA]</scope>
    <source>
        <strain evidence="1 2">HR1</strain>
    </source>
</reference>